<gene>
    <name evidence="13" type="ORF">H9C73_08910</name>
</gene>
<dbReference type="InterPro" id="IPR014710">
    <property type="entry name" value="RmlC-like_jellyroll"/>
</dbReference>
<keyword evidence="6" id="KW-0547">Nucleotide-binding</keyword>
<reference evidence="13 14" key="1">
    <citation type="submission" date="2020-09" db="EMBL/GenBank/DDBJ databases">
        <authorList>
            <person name="Tanuku N.R.S."/>
        </authorList>
    </citation>
    <scope>NUCLEOTIDE SEQUENCE [LARGE SCALE GENOMIC DNA]</scope>
    <source>
        <strain evidence="13 14">AK62</strain>
    </source>
</reference>
<evidence type="ECO:0000259" key="11">
    <source>
        <dbReference type="Pfam" id="PF01050"/>
    </source>
</evidence>
<comment type="similarity">
    <text evidence="2 9">Belongs to the mannose-6-phosphate isomerase type 2 family.</text>
</comment>
<keyword evidence="4 13" id="KW-0808">Transferase</keyword>
<comment type="pathway">
    <text evidence="1">Nucleotide-sugar biosynthesis; GDP-alpha-D-mannose biosynthesis; GDP-alpha-D-mannose from alpha-D-mannose 1-phosphate (GTP route): step 1/1.</text>
</comment>
<evidence type="ECO:0000256" key="4">
    <source>
        <dbReference type="ARBA" id="ARBA00022679"/>
    </source>
</evidence>
<evidence type="ECO:0000259" key="10">
    <source>
        <dbReference type="Pfam" id="PF00483"/>
    </source>
</evidence>
<sequence length="472" mass="51680">MIQPVIFAGGSGLRLWPLSTETHPKQFLPLAGGESSLLQLTLERLQPLNVLAPLLVTREDYRFQVAEVARCAGYGDARVLLEPVSLSTAPAVALAALACTESADDPVLLVLPSDQTITDVAGFARSVEHGRRLAESGRLVTFGVTPDRAAIEYGYIRPGQAVWDGWDVAEFVEKPPVEQAQALIDQGCYWNSGMFMFRASVLLDALQQHCPDVLECCTNAMQSLEQDLYFLRPVGTSLEGCPAISLDKAVMEKTDRASMVLLDSPWSDLGSWHSLWASGPQDEAANTTVGPAVLHRVRESCVVAQTRPVVCVGVEHLVVADTPEAVLVTSRDQASDVPELLERIKPLQAGRESQRDVHRPWGTYRVLESSHGYKVKQLAVNPGGRLSLQRHQFRAEHWVVVQGVARVTRGAEIFELYPNQSTFIPCGTAHALENPGDDTLQLIEVQSGSYLQEDDIERLEDPYGRAGRGEQG</sequence>
<evidence type="ECO:0000256" key="7">
    <source>
        <dbReference type="ARBA" id="ARBA00023134"/>
    </source>
</evidence>
<proteinExistence type="inferred from homology"/>
<dbReference type="PANTHER" id="PTHR46390">
    <property type="entry name" value="MANNOSE-1-PHOSPHATE GUANYLYLTRANSFERASE"/>
    <property type="match status" value="1"/>
</dbReference>
<comment type="catalytic activity">
    <reaction evidence="8">
        <text>alpha-D-mannose 1-phosphate + GTP + H(+) = GDP-alpha-D-mannose + diphosphate</text>
        <dbReference type="Rhea" id="RHEA:15229"/>
        <dbReference type="ChEBI" id="CHEBI:15378"/>
        <dbReference type="ChEBI" id="CHEBI:33019"/>
        <dbReference type="ChEBI" id="CHEBI:37565"/>
        <dbReference type="ChEBI" id="CHEBI:57527"/>
        <dbReference type="ChEBI" id="CHEBI:58409"/>
        <dbReference type="EC" id="2.7.7.13"/>
    </reaction>
</comment>
<name>A0ABS3ZC11_9GAMM</name>
<dbReference type="CDD" id="cd02509">
    <property type="entry name" value="GDP-M1P_Guanylyltransferase"/>
    <property type="match status" value="1"/>
</dbReference>
<dbReference type="GO" id="GO:0004475">
    <property type="term" value="F:mannose-1-phosphate guanylyltransferase (GTP) activity"/>
    <property type="evidence" value="ECO:0007669"/>
    <property type="project" value="UniProtKB-EC"/>
</dbReference>
<evidence type="ECO:0000313" key="13">
    <source>
        <dbReference type="EMBL" id="MBP0048855.1"/>
    </source>
</evidence>
<keyword evidence="5 13" id="KW-0548">Nucleotidyltransferase</keyword>
<dbReference type="InterPro" id="IPR006375">
    <property type="entry name" value="Man1P_GuaTrfase/Man6P_Isoase"/>
</dbReference>
<dbReference type="Gene3D" id="3.90.550.10">
    <property type="entry name" value="Spore Coat Polysaccharide Biosynthesis Protein SpsA, Chain A"/>
    <property type="match status" value="1"/>
</dbReference>
<dbReference type="InterPro" id="IPR005835">
    <property type="entry name" value="NTP_transferase_dom"/>
</dbReference>
<dbReference type="Pfam" id="PF22640">
    <property type="entry name" value="ManC_GMP_beta-helix"/>
    <property type="match status" value="1"/>
</dbReference>
<dbReference type="Gene3D" id="2.60.120.10">
    <property type="entry name" value="Jelly Rolls"/>
    <property type="match status" value="1"/>
</dbReference>
<dbReference type="GO" id="GO:0004476">
    <property type="term" value="F:mannose-6-phosphate isomerase activity"/>
    <property type="evidence" value="ECO:0007669"/>
    <property type="project" value="UniProtKB-EC"/>
</dbReference>
<evidence type="ECO:0000256" key="9">
    <source>
        <dbReference type="RuleBase" id="RU004190"/>
    </source>
</evidence>
<feature type="domain" description="MannoseP isomerase/GMP-like beta-helix" evidence="12">
    <location>
        <begin position="299"/>
        <end position="343"/>
    </location>
</feature>
<evidence type="ECO:0000313" key="14">
    <source>
        <dbReference type="Proteomes" id="UP000810171"/>
    </source>
</evidence>
<evidence type="ECO:0000256" key="6">
    <source>
        <dbReference type="ARBA" id="ARBA00022741"/>
    </source>
</evidence>
<evidence type="ECO:0000256" key="3">
    <source>
        <dbReference type="ARBA" id="ARBA00012387"/>
    </source>
</evidence>
<dbReference type="SUPFAM" id="SSF53448">
    <property type="entry name" value="Nucleotide-diphospho-sugar transferases"/>
    <property type="match status" value="1"/>
</dbReference>
<dbReference type="EC" id="2.7.7.13" evidence="3"/>
<dbReference type="Pfam" id="PF00483">
    <property type="entry name" value="NTP_transferase"/>
    <property type="match status" value="1"/>
</dbReference>
<keyword evidence="7" id="KW-0342">GTP-binding</keyword>
<dbReference type="InterPro" id="IPR001538">
    <property type="entry name" value="Man6P_isomerase-2_C"/>
</dbReference>
<feature type="domain" description="Mannose-6-phosphate isomerase type II C-terminal" evidence="11">
    <location>
        <begin position="352"/>
        <end position="461"/>
    </location>
</feature>
<dbReference type="Pfam" id="PF01050">
    <property type="entry name" value="MannoseP_isomer"/>
    <property type="match status" value="1"/>
</dbReference>
<dbReference type="CDD" id="cd02213">
    <property type="entry name" value="cupin_PMI_typeII_C"/>
    <property type="match status" value="1"/>
</dbReference>
<dbReference type="PANTHER" id="PTHR46390:SF1">
    <property type="entry name" value="MANNOSE-1-PHOSPHATE GUANYLYLTRANSFERASE"/>
    <property type="match status" value="1"/>
</dbReference>
<evidence type="ECO:0000256" key="5">
    <source>
        <dbReference type="ARBA" id="ARBA00022695"/>
    </source>
</evidence>
<dbReference type="InterPro" id="IPR029044">
    <property type="entry name" value="Nucleotide-diphossugar_trans"/>
</dbReference>
<protein>
    <recommendedName>
        <fullName evidence="3">mannose-1-phosphate guanylyltransferase</fullName>
        <ecNumber evidence="3">2.7.7.13</ecNumber>
    </recommendedName>
</protein>
<dbReference type="InterPro" id="IPR049577">
    <property type="entry name" value="GMPP_N"/>
</dbReference>
<dbReference type="InterPro" id="IPR011051">
    <property type="entry name" value="RmlC_Cupin_sf"/>
</dbReference>
<dbReference type="Proteomes" id="UP000810171">
    <property type="component" value="Unassembled WGS sequence"/>
</dbReference>
<dbReference type="EMBL" id="JACVEW010000012">
    <property type="protein sequence ID" value="MBP0048855.1"/>
    <property type="molecule type" value="Genomic_DNA"/>
</dbReference>
<evidence type="ECO:0000256" key="8">
    <source>
        <dbReference type="ARBA" id="ARBA00047343"/>
    </source>
</evidence>
<dbReference type="InterPro" id="IPR051161">
    <property type="entry name" value="Mannose-6P_isomerase_type2"/>
</dbReference>
<comment type="caution">
    <text evidence="13">The sequence shown here is derived from an EMBL/GenBank/DDBJ whole genome shotgun (WGS) entry which is preliminary data.</text>
</comment>
<dbReference type="NCBIfam" id="TIGR01479">
    <property type="entry name" value="GMP_PMI"/>
    <property type="match status" value="1"/>
</dbReference>
<evidence type="ECO:0000256" key="1">
    <source>
        <dbReference type="ARBA" id="ARBA00004823"/>
    </source>
</evidence>
<accession>A0ABS3ZC11</accession>
<dbReference type="InterPro" id="IPR054566">
    <property type="entry name" value="ManC/GMP-like_b-helix"/>
</dbReference>
<organism evidence="13 14">
    <name type="scientific">Marinobacterium alkalitolerans</name>
    <dbReference type="NCBI Taxonomy" id="1542925"/>
    <lineage>
        <taxon>Bacteria</taxon>
        <taxon>Pseudomonadati</taxon>
        <taxon>Pseudomonadota</taxon>
        <taxon>Gammaproteobacteria</taxon>
        <taxon>Oceanospirillales</taxon>
        <taxon>Oceanospirillaceae</taxon>
        <taxon>Marinobacterium</taxon>
    </lineage>
</organism>
<keyword evidence="14" id="KW-1185">Reference proteome</keyword>
<evidence type="ECO:0000256" key="2">
    <source>
        <dbReference type="ARBA" id="ARBA00006115"/>
    </source>
</evidence>
<dbReference type="RefSeq" id="WP_209287476.1">
    <property type="nucleotide sequence ID" value="NZ_JACVEW010000012.1"/>
</dbReference>
<dbReference type="SUPFAM" id="SSF51182">
    <property type="entry name" value="RmlC-like cupins"/>
    <property type="match status" value="1"/>
</dbReference>
<feature type="domain" description="Nucleotidyl transferase" evidence="10">
    <location>
        <begin position="4"/>
        <end position="281"/>
    </location>
</feature>
<evidence type="ECO:0000259" key="12">
    <source>
        <dbReference type="Pfam" id="PF22640"/>
    </source>
</evidence>
<keyword evidence="13" id="KW-0413">Isomerase</keyword>